<evidence type="ECO:0000256" key="1">
    <source>
        <dbReference type="ARBA" id="ARBA00004613"/>
    </source>
</evidence>
<dbReference type="InterPro" id="IPR016126">
    <property type="entry name" value="Secretoglobin"/>
</dbReference>
<organism evidence="3 4">
    <name type="scientific">Dipodomys ordii</name>
    <name type="common">Ord's kangaroo rat</name>
    <dbReference type="NCBI Taxonomy" id="10020"/>
    <lineage>
        <taxon>Eukaryota</taxon>
        <taxon>Metazoa</taxon>
        <taxon>Chordata</taxon>
        <taxon>Craniata</taxon>
        <taxon>Vertebrata</taxon>
        <taxon>Euteleostomi</taxon>
        <taxon>Mammalia</taxon>
        <taxon>Eutheria</taxon>
        <taxon>Euarchontoglires</taxon>
        <taxon>Glires</taxon>
        <taxon>Rodentia</taxon>
        <taxon>Castorimorpha</taxon>
        <taxon>Heteromyidae</taxon>
        <taxon>Dipodomyinae</taxon>
        <taxon>Dipodomys</taxon>
    </lineage>
</organism>
<evidence type="ECO:0000313" key="4">
    <source>
        <dbReference type="RefSeq" id="XP_012884435.1"/>
    </source>
</evidence>
<reference evidence="4" key="1">
    <citation type="submission" date="2025-08" db="UniProtKB">
        <authorList>
            <consortium name="RefSeq"/>
        </authorList>
    </citation>
    <scope>IDENTIFICATION</scope>
    <source>
        <tissue evidence="4">Kidney</tissue>
    </source>
</reference>
<dbReference type="AlphaFoldDB" id="A0A1S3G6X2"/>
<keyword evidence="2" id="KW-0964">Secreted</keyword>
<dbReference type="FunCoup" id="A0A1S3G6X2">
    <property type="interactions" value="168"/>
</dbReference>
<dbReference type="PANTHER" id="PTHR14037">
    <property type="entry name" value="MAMMAGLOBIN-RELATED"/>
    <property type="match status" value="1"/>
</dbReference>
<evidence type="ECO:0000313" key="3">
    <source>
        <dbReference type="Proteomes" id="UP000081671"/>
    </source>
</evidence>
<dbReference type="InterPro" id="IPR035960">
    <property type="entry name" value="Secretoglobin_sf"/>
</dbReference>
<dbReference type="Pfam" id="PF01099">
    <property type="entry name" value="Uteroglobin"/>
    <property type="match status" value="1"/>
</dbReference>
<dbReference type="GeneID" id="105995274"/>
<sequence>MTFEADPCLWKFSSAPDFHTVAGTPSSFSSGCEKLEYLLNVTIAPEVSVDEYQKIMSPYVSTSTANDAVGELKECFLKQSNETLANVKVMLTHIYNSVSCDPY</sequence>
<dbReference type="KEGG" id="dord:105995274"/>
<accession>A0A1S3G6X2</accession>
<gene>
    <name evidence="4" type="primary">LOC105995274</name>
</gene>
<dbReference type="SUPFAM" id="SSF48201">
    <property type="entry name" value="Uteroglobin-like"/>
    <property type="match status" value="1"/>
</dbReference>
<protein>
    <submittedName>
        <fullName evidence="4">Mammaglobin-A-like</fullName>
    </submittedName>
</protein>
<dbReference type="OrthoDB" id="9741516at2759"/>
<dbReference type="PROSITE" id="PS51311">
    <property type="entry name" value="SCGB"/>
    <property type="match status" value="1"/>
</dbReference>
<dbReference type="CDD" id="cd00633">
    <property type="entry name" value="Secretoglobin"/>
    <property type="match status" value="1"/>
</dbReference>
<dbReference type="InParanoid" id="A0A1S3G6X2"/>
<dbReference type="GO" id="GO:0005615">
    <property type="term" value="C:extracellular space"/>
    <property type="evidence" value="ECO:0007669"/>
    <property type="project" value="TreeGrafter"/>
</dbReference>
<dbReference type="GO" id="GO:0030521">
    <property type="term" value="P:androgen receptor signaling pathway"/>
    <property type="evidence" value="ECO:0007669"/>
    <property type="project" value="TreeGrafter"/>
</dbReference>
<dbReference type="RefSeq" id="XP_012884435.1">
    <property type="nucleotide sequence ID" value="XM_013028981.1"/>
</dbReference>
<evidence type="ECO:0000256" key="2">
    <source>
        <dbReference type="ARBA" id="ARBA00022525"/>
    </source>
</evidence>
<dbReference type="Proteomes" id="UP000081671">
    <property type="component" value="Unplaced"/>
</dbReference>
<comment type="subcellular location">
    <subcellularLocation>
        <location evidence="1">Secreted</location>
    </subcellularLocation>
</comment>
<dbReference type="PANTHER" id="PTHR14037:SF4">
    <property type="entry name" value="MAMMAGLOBIN-B"/>
    <property type="match status" value="1"/>
</dbReference>
<name>A0A1S3G6X2_DIPOR</name>
<keyword evidence="3" id="KW-1185">Reference proteome</keyword>
<proteinExistence type="predicted"/>